<dbReference type="Gene3D" id="3.10.100.10">
    <property type="entry name" value="Mannose-Binding Protein A, subunit A"/>
    <property type="match status" value="2"/>
</dbReference>
<proteinExistence type="predicted"/>
<dbReference type="AlphaFoldDB" id="A0A668W6S9"/>
<dbReference type="InterPro" id="IPR001304">
    <property type="entry name" value="C-type_lectin-like"/>
</dbReference>
<dbReference type="Ensembl" id="ENSOABT00000060699.2">
    <property type="protein sequence ID" value="ENSOABP00000059218.2"/>
    <property type="gene ID" value="ENSOABG00000038052.1"/>
</dbReference>
<keyword evidence="3" id="KW-0175">Coiled coil</keyword>
<evidence type="ECO:0000256" key="4">
    <source>
        <dbReference type="SAM" id="Phobius"/>
    </source>
</evidence>
<dbReference type="InterPro" id="IPR033989">
    <property type="entry name" value="CD209-like_CTLD"/>
</dbReference>
<dbReference type="InterPro" id="IPR016187">
    <property type="entry name" value="CTDL_fold"/>
</dbReference>
<dbReference type="PROSITE" id="PS50041">
    <property type="entry name" value="C_TYPE_LECTIN_2"/>
    <property type="match status" value="2"/>
</dbReference>
<evidence type="ECO:0000313" key="6">
    <source>
        <dbReference type="Ensembl" id="ENSOABP00000059218.2"/>
    </source>
</evidence>
<feature type="coiled-coil region" evidence="3">
    <location>
        <begin position="383"/>
        <end position="445"/>
    </location>
</feature>
<feature type="coiled-coil region" evidence="3">
    <location>
        <begin position="89"/>
        <end position="144"/>
    </location>
</feature>
<feature type="domain" description="C-type lectin" evidence="5">
    <location>
        <begin position="169"/>
        <end position="324"/>
    </location>
</feature>
<organism evidence="6 7">
    <name type="scientific">Oreochromis aureus</name>
    <name type="common">Israeli tilapia</name>
    <name type="synonym">Chromis aureus</name>
    <dbReference type="NCBI Taxonomy" id="47969"/>
    <lineage>
        <taxon>Eukaryota</taxon>
        <taxon>Metazoa</taxon>
        <taxon>Chordata</taxon>
        <taxon>Craniata</taxon>
        <taxon>Vertebrata</taxon>
        <taxon>Euteleostomi</taxon>
        <taxon>Actinopterygii</taxon>
        <taxon>Neopterygii</taxon>
        <taxon>Teleostei</taxon>
        <taxon>Neoteleostei</taxon>
        <taxon>Acanthomorphata</taxon>
        <taxon>Ovalentaria</taxon>
        <taxon>Cichlomorphae</taxon>
        <taxon>Cichliformes</taxon>
        <taxon>Cichlidae</taxon>
        <taxon>African cichlids</taxon>
        <taxon>Pseudocrenilabrinae</taxon>
        <taxon>Oreochromini</taxon>
        <taxon>Oreochromis</taxon>
    </lineage>
</organism>
<dbReference type="Proteomes" id="UP000472276">
    <property type="component" value="Unassembled WGS sequence"/>
</dbReference>
<protein>
    <recommendedName>
        <fullName evidence="5">C-type lectin domain-containing protein</fullName>
    </recommendedName>
</protein>
<dbReference type="InterPro" id="IPR018378">
    <property type="entry name" value="C-type_lectin_CS"/>
</dbReference>
<reference evidence="6" key="1">
    <citation type="submission" date="2025-08" db="UniProtKB">
        <authorList>
            <consortium name="Ensembl"/>
        </authorList>
    </citation>
    <scope>IDENTIFICATION</scope>
</reference>
<reference evidence="6" key="2">
    <citation type="submission" date="2025-09" db="UniProtKB">
        <authorList>
            <consortium name="Ensembl"/>
        </authorList>
    </citation>
    <scope>IDENTIFICATION</scope>
</reference>
<dbReference type="SMART" id="SM00034">
    <property type="entry name" value="CLECT"/>
    <property type="match status" value="2"/>
</dbReference>
<keyword evidence="4" id="KW-0812">Transmembrane</keyword>
<evidence type="ECO:0000256" key="1">
    <source>
        <dbReference type="ARBA" id="ARBA00022734"/>
    </source>
</evidence>
<dbReference type="CDD" id="cd03590">
    <property type="entry name" value="CLECT_DC-SIGN_like"/>
    <property type="match status" value="1"/>
</dbReference>
<sequence>MAETNGGFQTLVHEDDLHEEEYPPYHQSNRVQVSMFTMSPGRRHRLAAVCLALLAAVLLILNIGLGIHYNKLTDTHLTLDDTERIRKELVDLQDTYKTAVETMKDASKQLDSEMSRQTQTNWELEHQTKRSNDYKSQMEKVTKEIETMRSYLPMLNDGCKHCPAGWILMNSVCYYFPLKSNEIKTWKESRDFCQLQGGDLIIIDSRDEENSTVNYLINHQPVSRQTRDPVWEPPFPHRERPWMSHRDPEFLDWIRRRNDYQDMSRTTSRFWIGLRDVHEEGTWKWWDGTLLAEGYWNDGEPNDENNEDCAALYPKANFYKSWNDLPLSMFTMSPGRCYRLAAGSLALLAAVLLIVDIGLGVHYNKLTDSHLTLDDTERISKELVDLQDTYKTAVETMKDARKQLDSEMSRQTQTNWELEHQTKRSNDYKSQMEKITKEIETTRSRLSMISDGCKHCPAGWILMNSVCYYFPMKSNEIKTWKESRDFCQLQGGDLIIIDSQDKENLTVNFLINHQDASEPPKGFWIGLKDSEEEGTWKWLDGTFLVQGYWNDGEPNNLSDEDCAAVYPIANFFKAWNDVRCGIKMKWICEKAPKSMS</sequence>
<keyword evidence="4" id="KW-1133">Transmembrane helix</keyword>
<dbReference type="PANTHER" id="PTHR22803">
    <property type="entry name" value="MANNOSE, PHOSPHOLIPASE, LECTIN RECEPTOR RELATED"/>
    <property type="match status" value="1"/>
</dbReference>
<dbReference type="InterPro" id="IPR016186">
    <property type="entry name" value="C-type_lectin-like/link_sf"/>
</dbReference>
<dbReference type="PROSITE" id="PS00615">
    <property type="entry name" value="C_TYPE_LECTIN_1"/>
    <property type="match status" value="1"/>
</dbReference>
<dbReference type="SUPFAM" id="SSF56436">
    <property type="entry name" value="C-type lectin-like"/>
    <property type="match status" value="2"/>
</dbReference>
<accession>A0A668W6S9</accession>
<dbReference type="GO" id="GO:0030246">
    <property type="term" value="F:carbohydrate binding"/>
    <property type="evidence" value="ECO:0007669"/>
    <property type="project" value="UniProtKB-KW"/>
</dbReference>
<keyword evidence="7" id="KW-1185">Reference proteome</keyword>
<dbReference type="Pfam" id="PF00059">
    <property type="entry name" value="Lectin_C"/>
    <property type="match status" value="2"/>
</dbReference>
<feature type="domain" description="C-type lectin" evidence="5">
    <location>
        <begin position="463"/>
        <end position="589"/>
    </location>
</feature>
<evidence type="ECO:0000313" key="7">
    <source>
        <dbReference type="Proteomes" id="UP000472276"/>
    </source>
</evidence>
<keyword evidence="4" id="KW-0472">Membrane</keyword>
<feature type="transmembrane region" description="Helical" evidence="4">
    <location>
        <begin position="46"/>
        <end position="69"/>
    </location>
</feature>
<name>A0A668W6S9_OREAU</name>
<gene>
    <name evidence="6" type="primary">LOC120434737</name>
</gene>
<keyword evidence="2" id="KW-1015">Disulfide bond</keyword>
<evidence type="ECO:0000256" key="3">
    <source>
        <dbReference type="SAM" id="Coils"/>
    </source>
</evidence>
<evidence type="ECO:0000256" key="2">
    <source>
        <dbReference type="ARBA" id="ARBA00023157"/>
    </source>
</evidence>
<evidence type="ECO:0000259" key="5">
    <source>
        <dbReference type="PROSITE" id="PS50041"/>
    </source>
</evidence>
<dbReference type="InterPro" id="IPR050111">
    <property type="entry name" value="C-type_lectin/snaclec_domain"/>
</dbReference>
<keyword evidence="1" id="KW-0430">Lectin</keyword>